<organism evidence="2 3">
    <name type="scientific">Dorcoceras hygrometricum</name>
    <dbReference type="NCBI Taxonomy" id="472368"/>
    <lineage>
        <taxon>Eukaryota</taxon>
        <taxon>Viridiplantae</taxon>
        <taxon>Streptophyta</taxon>
        <taxon>Embryophyta</taxon>
        <taxon>Tracheophyta</taxon>
        <taxon>Spermatophyta</taxon>
        <taxon>Magnoliopsida</taxon>
        <taxon>eudicotyledons</taxon>
        <taxon>Gunneridae</taxon>
        <taxon>Pentapetalae</taxon>
        <taxon>asterids</taxon>
        <taxon>lamiids</taxon>
        <taxon>Lamiales</taxon>
        <taxon>Gesneriaceae</taxon>
        <taxon>Didymocarpoideae</taxon>
        <taxon>Trichosporeae</taxon>
        <taxon>Loxocarpinae</taxon>
        <taxon>Dorcoceras</taxon>
    </lineage>
</organism>
<feature type="compositionally biased region" description="Basic residues" evidence="1">
    <location>
        <begin position="229"/>
        <end position="245"/>
    </location>
</feature>
<accession>A0A2Z7BXX4</accession>
<protein>
    <submittedName>
        <fullName evidence="2">Uncharacterized protein</fullName>
    </submittedName>
</protein>
<proteinExistence type="predicted"/>
<keyword evidence="3" id="KW-1185">Reference proteome</keyword>
<gene>
    <name evidence="2" type="ORF">F511_11976</name>
</gene>
<evidence type="ECO:0000313" key="2">
    <source>
        <dbReference type="EMBL" id="KZV37030.1"/>
    </source>
</evidence>
<evidence type="ECO:0000313" key="3">
    <source>
        <dbReference type="Proteomes" id="UP000250235"/>
    </source>
</evidence>
<dbReference type="EMBL" id="KV003165">
    <property type="protein sequence ID" value="KZV37030.1"/>
    <property type="molecule type" value="Genomic_DNA"/>
</dbReference>
<feature type="region of interest" description="Disordered" evidence="1">
    <location>
        <begin position="228"/>
        <end position="249"/>
    </location>
</feature>
<dbReference type="AlphaFoldDB" id="A0A2Z7BXX4"/>
<sequence>MGIDQLDFQSVQLGYLKILQMGNADPNNTKAGKRIRGQVSCINRGNHRSVIIRPVSHHNSVVFRHNQSVGHHSDDSVVPFRHDTSVCRSQKWLYLRSSTRTLNSQILPQQILLRHGNFSLLKIATTLVTSNTAGTSLELKSVKEMSYLSSQLYLSSSIPMVRTHIWFYLAKQLLTARTKLKTARNTYPEAHMHRRTLYSTVAKTHQLTASLCSLSNIGPGFLTGINRKSYSRRAQRHQSRSKQRRKSTEIYRRRVRMNSNYRGFTGENDEEYRVTDQFCSDLIVAAVCGNYSSEAGVDVRASGNTALSSPCWSVSPHALSGFPGYSAGHGFDPAGGAPGGR</sequence>
<name>A0A2Z7BXX4_9LAMI</name>
<evidence type="ECO:0000256" key="1">
    <source>
        <dbReference type="SAM" id="MobiDB-lite"/>
    </source>
</evidence>
<dbReference type="Proteomes" id="UP000250235">
    <property type="component" value="Unassembled WGS sequence"/>
</dbReference>
<reference evidence="2 3" key="1">
    <citation type="journal article" date="2015" name="Proc. Natl. Acad. Sci. U.S.A.">
        <title>The resurrection genome of Boea hygrometrica: A blueprint for survival of dehydration.</title>
        <authorList>
            <person name="Xiao L."/>
            <person name="Yang G."/>
            <person name="Zhang L."/>
            <person name="Yang X."/>
            <person name="Zhao S."/>
            <person name="Ji Z."/>
            <person name="Zhou Q."/>
            <person name="Hu M."/>
            <person name="Wang Y."/>
            <person name="Chen M."/>
            <person name="Xu Y."/>
            <person name="Jin H."/>
            <person name="Xiao X."/>
            <person name="Hu G."/>
            <person name="Bao F."/>
            <person name="Hu Y."/>
            <person name="Wan P."/>
            <person name="Li L."/>
            <person name="Deng X."/>
            <person name="Kuang T."/>
            <person name="Xiang C."/>
            <person name="Zhu J.K."/>
            <person name="Oliver M.J."/>
            <person name="He Y."/>
        </authorList>
    </citation>
    <scope>NUCLEOTIDE SEQUENCE [LARGE SCALE GENOMIC DNA]</scope>
    <source>
        <strain evidence="3">cv. XS01</strain>
    </source>
</reference>